<keyword evidence="1" id="KW-1133">Transmembrane helix</keyword>
<reference evidence="2" key="1">
    <citation type="journal article" date="2020" name="Nature">
        <title>Giant virus diversity and host interactions through global metagenomics.</title>
        <authorList>
            <person name="Schulz F."/>
            <person name="Roux S."/>
            <person name="Paez-Espino D."/>
            <person name="Jungbluth S."/>
            <person name="Walsh D.A."/>
            <person name="Denef V.J."/>
            <person name="McMahon K.D."/>
            <person name="Konstantinidis K.T."/>
            <person name="Eloe-Fadrosh E.A."/>
            <person name="Kyrpides N.C."/>
            <person name="Woyke T."/>
        </authorList>
    </citation>
    <scope>NUCLEOTIDE SEQUENCE</scope>
    <source>
        <strain evidence="2">GVMAG-M-3300023174-92</strain>
    </source>
</reference>
<dbReference type="EMBL" id="MN739692">
    <property type="protein sequence ID" value="QHT21440.1"/>
    <property type="molecule type" value="Genomic_DNA"/>
</dbReference>
<dbReference type="AlphaFoldDB" id="A0A6C0DYN1"/>
<keyword evidence="1" id="KW-0812">Transmembrane</keyword>
<organism evidence="2">
    <name type="scientific">viral metagenome</name>
    <dbReference type="NCBI Taxonomy" id="1070528"/>
    <lineage>
        <taxon>unclassified sequences</taxon>
        <taxon>metagenomes</taxon>
        <taxon>organismal metagenomes</taxon>
    </lineage>
</organism>
<evidence type="ECO:0000256" key="1">
    <source>
        <dbReference type="SAM" id="Phobius"/>
    </source>
</evidence>
<keyword evidence="1" id="KW-0472">Membrane</keyword>
<accession>A0A6C0DYN1</accession>
<feature type="transmembrane region" description="Helical" evidence="1">
    <location>
        <begin position="6"/>
        <end position="26"/>
    </location>
</feature>
<evidence type="ECO:0000313" key="2">
    <source>
        <dbReference type="EMBL" id="QHT21440.1"/>
    </source>
</evidence>
<name>A0A6C0DYN1_9ZZZZ</name>
<sequence length="77" mass="8849">MGLLKYVNVPIFIMSLAVGLFFVYVYQGEKRKIYVYPKPDNVDYIQYKDATGTCFNINQSKIKCPAESYISQIPAQN</sequence>
<protein>
    <submittedName>
        <fullName evidence="2">Uncharacterized protein</fullName>
    </submittedName>
</protein>
<proteinExistence type="predicted"/>